<dbReference type="Gene3D" id="3.80.10.10">
    <property type="entry name" value="Ribonuclease Inhibitor"/>
    <property type="match status" value="1"/>
</dbReference>
<name>A0A2U1P667_ARTAN</name>
<dbReference type="Proteomes" id="UP000245207">
    <property type="component" value="Unassembled WGS sequence"/>
</dbReference>
<organism evidence="1 2">
    <name type="scientific">Artemisia annua</name>
    <name type="common">Sweet wormwood</name>
    <dbReference type="NCBI Taxonomy" id="35608"/>
    <lineage>
        <taxon>Eukaryota</taxon>
        <taxon>Viridiplantae</taxon>
        <taxon>Streptophyta</taxon>
        <taxon>Embryophyta</taxon>
        <taxon>Tracheophyta</taxon>
        <taxon>Spermatophyta</taxon>
        <taxon>Magnoliopsida</taxon>
        <taxon>eudicotyledons</taxon>
        <taxon>Gunneridae</taxon>
        <taxon>Pentapetalae</taxon>
        <taxon>asterids</taxon>
        <taxon>campanulids</taxon>
        <taxon>Asterales</taxon>
        <taxon>Asteraceae</taxon>
        <taxon>Asteroideae</taxon>
        <taxon>Anthemideae</taxon>
        <taxon>Artemisiinae</taxon>
        <taxon>Artemisia</taxon>
    </lineage>
</organism>
<dbReference type="SUPFAM" id="SSF52047">
    <property type="entry name" value="RNI-like"/>
    <property type="match status" value="1"/>
</dbReference>
<dbReference type="OrthoDB" id="2242903at2759"/>
<reference evidence="1 2" key="1">
    <citation type="journal article" date="2018" name="Mol. Plant">
        <title>The genome of Artemisia annua provides insight into the evolution of Asteraceae family and artemisinin biosynthesis.</title>
        <authorList>
            <person name="Shen Q."/>
            <person name="Zhang L."/>
            <person name="Liao Z."/>
            <person name="Wang S."/>
            <person name="Yan T."/>
            <person name="Shi P."/>
            <person name="Liu M."/>
            <person name="Fu X."/>
            <person name="Pan Q."/>
            <person name="Wang Y."/>
            <person name="Lv Z."/>
            <person name="Lu X."/>
            <person name="Zhang F."/>
            <person name="Jiang W."/>
            <person name="Ma Y."/>
            <person name="Chen M."/>
            <person name="Hao X."/>
            <person name="Li L."/>
            <person name="Tang Y."/>
            <person name="Lv G."/>
            <person name="Zhou Y."/>
            <person name="Sun X."/>
            <person name="Brodelius P.E."/>
            <person name="Rose J.K.C."/>
            <person name="Tang K."/>
        </authorList>
    </citation>
    <scope>NUCLEOTIDE SEQUENCE [LARGE SCALE GENOMIC DNA]</scope>
    <source>
        <strain evidence="2">cv. Huhao1</strain>
        <tissue evidence="1">Leaf</tissue>
    </source>
</reference>
<dbReference type="InterPro" id="IPR032675">
    <property type="entry name" value="LRR_dom_sf"/>
</dbReference>
<dbReference type="AlphaFoldDB" id="A0A2U1P667"/>
<evidence type="ECO:0000313" key="1">
    <source>
        <dbReference type="EMBL" id="PWA81242.1"/>
    </source>
</evidence>
<gene>
    <name evidence="1" type="ORF">CTI12_AA086110</name>
</gene>
<dbReference type="PANTHER" id="PTHR31215">
    <property type="entry name" value="OS05G0510400 PROTEIN-RELATED"/>
    <property type="match status" value="1"/>
</dbReference>
<dbReference type="EMBL" id="PKPP01001613">
    <property type="protein sequence ID" value="PWA81242.1"/>
    <property type="molecule type" value="Genomic_DNA"/>
</dbReference>
<accession>A0A2U1P667</accession>
<evidence type="ECO:0000313" key="2">
    <source>
        <dbReference type="Proteomes" id="UP000245207"/>
    </source>
</evidence>
<keyword evidence="2" id="KW-1185">Reference proteome</keyword>
<comment type="caution">
    <text evidence="1">The sequence shown here is derived from an EMBL/GenBank/DDBJ whole genome shotgun (WGS) entry which is preliminary data.</text>
</comment>
<sequence>MDKLPQDLHVDILRRLHSPDVARCRVASKIFDDAYSHLRSIKFKWTIVKPSSINLFKKIFLNLISNMRVVESLCIGDVDEFREYDKKLGDDLNLLTHEEFIMEWLSKVSQNLKSLSITYFLDDGSFWWQQAKVLNLVSANCHKLVELKMKYARLRSVDNLNPMLMLKSLTLEFIHLNDENLNKLNTCVPNLQVLNLIGVTGIRKPKIHLLNLISCHLLPKHAFLEHLSLITPRLIKLRVEEILSTSVLYVEAPLLSRLHIDCRYVQDAFSLKKFENLKQFSIKSSDIGSILYYFTITETVEDLTVDARVGIGKNFRFTLEKLFTVFPKVTSLCIRSYAWWELNREWFIIASESSSKITQGTKGLRKLRIENYKICDPSFFLLDVACVLDQCIGLSEISLLICSDVGGDVLKSEIDKCVACWPNLKWRWRMYVE</sequence>
<dbReference type="InterPro" id="IPR044809">
    <property type="entry name" value="AUF1-like"/>
</dbReference>
<protein>
    <submittedName>
        <fullName evidence="1">F-box/RNI-like superfamily protein</fullName>
    </submittedName>
</protein>
<proteinExistence type="predicted"/>